<evidence type="ECO:0000259" key="4">
    <source>
        <dbReference type="PROSITE" id="PS51149"/>
    </source>
</evidence>
<proteinExistence type="predicted"/>
<dbReference type="InterPro" id="IPR004184">
    <property type="entry name" value="PFL_dom"/>
</dbReference>
<feature type="domain" description="Glycine radical" evidence="4">
    <location>
        <begin position="632"/>
        <end position="749"/>
    </location>
</feature>
<dbReference type="SUPFAM" id="SSF51998">
    <property type="entry name" value="PFL-like glycyl radical enzymes"/>
    <property type="match status" value="1"/>
</dbReference>
<evidence type="ECO:0000256" key="2">
    <source>
        <dbReference type="ARBA" id="ARBA00023239"/>
    </source>
</evidence>
<sequence length="749" mass="83949">MSRTDLQKLREVLEFTRIYQENSGDIYLREARCLDYQLEHILVPLDEEAGIAGRYDHGFVGFSSQTGGYSVLGAGYTYYFKEFEFVNALQRCAGELTASENYALQAAQAFWKEENTSRKLDLAFARRYGYVPGKGYPAPGVGNCDCRVAGTNLDFHKLVDLGFDGLEKEIEQKIKENGDSSFYEALKLWIGSLQKACERYRRQALELAAHSTSKESRRRFLDLAGALEHLQHQPPQSFLEGVQLMWIYSVSCDLMNYGRMDDYLGPLYAGDLDAGRLTEEEGVQIILYLYKHFLEINKIHDCRVIVGGVGRRHPREADRLAVAIMEATRRFREAVPQLTLRYYTGMSEAVFHKAMEVNAEGVTFPIIYSDDTNVPAVQQVYGVGREEAEQYVPFGCGEYVLAGYSVGTPNNGINALKALDLALHNGRDSYHNVLCGPRTGELSELDGFEKLYEAVLNQLKPVMERFAEHKYLNYIVAGENAPYLHLSLLLHDCVETGKPVFEGGVRYLNASSETFGVISCADSLTAIRKLVYEEKRLSLEELVEVLDQNFEGREEIRRLCLEAPKYGNDDDIADSMAQRLFSDMGDITLEAGKKAGLHRYNIVSVNNSMSAEWGNFCSASACGRKKGDPMANANGPSIGADKCGITALLNSMSKFDNTKHVGVINNVRFTKELFTRSGDKVAAVLKAFYQNGGVQTNLCVVGREDLENAMEHPEKYQNLMVRIGGFSARFVTLNPIVQREILERTTYDA</sequence>
<dbReference type="KEGG" id="amur:ADH66_08760"/>
<evidence type="ECO:0000256" key="1">
    <source>
        <dbReference type="ARBA" id="ARBA00022818"/>
    </source>
</evidence>
<dbReference type="Gene3D" id="3.20.70.20">
    <property type="match status" value="1"/>
</dbReference>
<evidence type="ECO:0000313" key="8">
    <source>
        <dbReference type="Proteomes" id="UP000196710"/>
    </source>
</evidence>
<name>A0A1Z2XQP9_9FIRM</name>
<dbReference type="Pfam" id="PF01228">
    <property type="entry name" value="Gly_radical"/>
    <property type="match status" value="1"/>
</dbReference>
<dbReference type="RefSeq" id="WP_066533446.1">
    <property type="nucleotide sequence ID" value="NZ_CP021422.1"/>
</dbReference>
<dbReference type="Proteomes" id="UP000596035">
    <property type="component" value="Chromosome"/>
</dbReference>
<gene>
    <name evidence="6" type="ORF">ADH66_08760</name>
    <name evidence="7" type="ORF">I5Q82_18805</name>
</gene>
<keyword evidence="1 3" id="KW-0556">Organic radical</keyword>
<evidence type="ECO:0000259" key="5">
    <source>
        <dbReference type="PROSITE" id="PS51554"/>
    </source>
</evidence>
<evidence type="ECO:0000313" key="6">
    <source>
        <dbReference type="EMBL" id="ASB40739.1"/>
    </source>
</evidence>
<dbReference type="InterPro" id="IPR051215">
    <property type="entry name" value="GRE"/>
</dbReference>
<dbReference type="PROSITE" id="PS51149">
    <property type="entry name" value="GLY_RADICAL_2"/>
    <property type="match status" value="1"/>
</dbReference>
<evidence type="ECO:0008006" key="10">
    <source>
        <dbReference type="Google" id="ProtNLM"/>
    </source>
</evidence>
<dbReference type="Pfam" id="PF02901">
    <property type="entry name" value="PFL-like"/>
    <property type="match status" value="1"/>
</dbReference>
<dbReference type="GO" id="GO:0016829">
    <property type="term" value="F:lyase activity"/>
    <property type="evidence" value="ECO:0007669"/>
    <property type="project" value="UniProtKB-KW"/>
</dbReference>
<dbReference type="AlphaFoldDB" id="A0A1Z2XQP9"/>
<dbReference type="PANTHER" id="PTHR43641:SF2">
    <property type="entry name" value="DEHYDRATASE YBIW-RELATED"/>
    <property type="match status" value="1"/>
</dbReference>
<reference evidence="7 9" key="3">
    <citation type="submission" date="2020-11" db="EMBL/GenBank/DDBJ databases">
        <title>Closed and high quality bacterial genomes of the OMM12 community.</title>
        <authorList>
            <person name="Marbouty M."/>
            <person name="Lamy-Besnier Q."/>
            <person name="Debarbieux L."/>
            <person name="Koszul R."/>
        </authorList>
    </citation>
    <scope>NUCLEOTIDE SEQUENCE [LARGE SCALE GENOMIC DNA]</scope>
    <source>
        <strain evidence="7 9">KB18</strain>
    </source>
</reference>
<dbReference type="PANTHER" id="PTHR43641">
    <property type="entry name" value="FORMATE ACETYLTRANSFERASE 3-RELATED"/>
    <property type="match status" value="1"/>
</dbReference>
<evidence type="ECO:0000256" key="3">
    <source>
        <dbReference type="PROSITE-ProRule" id="PRU00493"/>
    </source>
</evidence>
<dbReference type="InterPro" id="IPR001150">
    <property type="entry name" value="Gly_radical"/>
</dbReference>
<reference evidence="8" key="2">
    <citation type="submission" date="2017-05" db="EMBL/GenBank/DDBJ databases">
        <title>Improved OligoMM genomes.</title>
        <authorList>
            <person name="Garzetti D."/>
        </authorList>
    </citation>
    <scope>NUCLEOTIDE SEQUENCE [LARGE SCALE GENOMIC DNA]</scope>
    <source>
        <strain evidence="8">KB18</strain>
    </source>
</reference>
<organism evidence="7 9">
    <name type="scientific">Acutalibacter muris</name>
    <dbReference type="NCBI Taxonomy" id="1796620"/>
    <lineage>
        <taxon>Bacteria</taxon>
        <taxon>Bacillati</taxon>
        <taxon>Bacillota</taxon>
        <taxon>Clostridia</taxon>
        <taxon>Eubacteriales</taxon>
        <taxon>Acutalibacteraceae</taxon>
        <taxon>Acutalibacter</taxon>
    </lineage>
</organism>
<reference evidence="6" key="1">
    <citation type="journal article" date="2017" name="Genome Announc.">
        <title>High-Quality Whole-Genome Sequences of the Oligo-Mouse-Microbiota Bacterial Community.</title>
        <authorList>
            <person name="Garzetti D."/>
            <person name="Brugiroux S."/>
            <person name="Bunk B."/>
            <person name="Pukall R."/>
            <person name="McCoy K.D."/>
            <person name="Macpherson A.J."/>
            <person name="Stecher B."/>
        </authorList>
    </citation>
    <scope>NUCLEOTIDE SEQUENCE</scope>
    <source>
        <strain evidence="6">KB18</strain>
    </source>
</reference>
<dbReference type="EMBL" id="CP021422">
    <property type="protein sequence ID" value="ASB40739.1"/>
    <property type="molecule type" value="Genomic_DNA"/>
</dbReference>
<dbReference type="GO" id="GO:0005829">
    <property type="term" value="C:cytosol"/>
    <property type="evidence" value="ECO:0007669"/>
    <property type="project" value="TreeGrafter"/>
</dbReference>
<dbReference type="EMBL" id="CP065321">
    <property type="protein sequence ID" value="QQR30020.1"/>
    <property type="molecule type" value="Genomic_DNA"/>
</dbReference>
<protein>
    <recommendedName>
        <fullName evidence="10">Pyruvate formate-lyase</fullName>
    </recommendedName>
</protein>
<keyword evidence="2" id="KW-0456">Lyase</keyword>
<accession>A0A1Z2XQP9</accession>
<dbReference type="Proteomes" id="UP000196710">
    <property type="component" value="Chromosome"/>
</dbReference>
<evidence type="ECO:0000313" key="7">
    <source>
        <dbReference type="EMBL" id="QQR30020.1"/>
    </source>
</evidence>
<evidence type="ECO:0000313" key="9">
    <source>
        <dbReference type="Proteomes" id="UP000596035"/>
    </source>
</evidence>
<keyword evidence="8" id="KW-1185">Reference proteome</keyword>
<dbReference type="PROSITE" id="PS51554">
    <property type="entry name" value="PFL"/>
    <property type="match status" value="1"/>
</dbReference>
<feature type="modified residue" description="Glycine radical" evidence="3">
    <location>
        <position position="725"/>
    </location>
</feature>
<feature type="domain" description="PFL" evidence="5">
    <location>
        <begin position="1"/>
        <end position="625"/>
    </location>
</feature>